<sequence>MVLGFPVILVALWYAPETDWGILSAIYPTILAAWCAAAGIRQWGKNQGTELEASAAGAGVDADPLD</sequence>
<evidence type="ECO:0000313" key="3">
    <source>
        <dbReference type="Proteomes" id="UP000008742"/>
    </source>
</evidence>
<feature type="transmembrane region" description="Helical" evidence="1">
    <location>
        <begin position="20"/>
        <end position="40"/>
    </location>
</feature>
<accession>F4YXL5</accession>
<dbReference type="GeneID" id="10511824"/>
<name>F4YXL5_9CAUD</name>
<dbReference type="RefSeq" id="YP_004421855.1">
    <property type="nucleotide sequence ID" value="NC_015466.1"/>
</dbReference>
<gene>
    <name evidence="2" type="ORF">RDJLphi1_gp87</name>
</gene>
<organism evidence="2 3">
    <name type="scientific">Roseobacter phage RDJL Phi 1</name>
    <dbReference type="NCBI Taxonomy" id="562742"/>
    <lineage>
        <taxon>Viruses</taxon>
        <taxon>Duplodnaviria</taxon>
        <taxon>Heunggongvirae</taxon>
        <taxon>Uroviricota</taxon>
        <taxon>Caudoviricetes</taxon>
        <taxon>Xiamenvirus</taxon>
        <taxon>Xiamenvirus RDJL1</taxon>
    </lineage>
</organism>
<dbReference type="EMBL" id="HM151342">
    <property type="protein sequence ID" value="ADK73488.1"/>
    <property type="molecule type" value="Genomic_DNA"/>
</dbReference>
<reference evidence="2 3" key="2">
    <citation type="journal article" date="2011" name="Virol. J.">
        <title>Complete genome sequence of a marine roseophage provides evidence into the evolution of gene transfer agents in alphaproteobacteria.</title>
        <authorList>
            <person name="Huang S."/>
            <person name="Zhang Y."/>
            <person name="Chen F."/>
            <person name="Jiao N."/>
        </authorList>
    </citation>
    <scope>NUCLEOTIDE SEQUENCE [LARGE SCALE GENOMIC DNA]</scope>
</reference>
<keyword evidence="1" id="KW-1133">Transmembrane helix</keyword>
<dbReference type="OrthoDB" id="29258at10239"/>
<keyword evidence="3" id="KW-1185">Reference proteome</keyword>
<evidence type="ECO:0000313" key="2">
    <source>
        <dbReference type="EMBL" id="ADK73488.1"/>
    </source>
</evidence>
<dbReference type="Proteomes" id="UP000008742">
    <property type="component" value="Segment"/>
</dbReference>
<evidence type="ECO:0000256" key="1">
    <source>
        <dbReference type="SAM" id="Phobius"/>
    </source>
</evidence>
<reference evidence="2 3" key="1">
    <citation type="journal article" date="2009" name="Appl. Environ. Microbiol.">
        <title>Roseophage RDJL Phi1, infecting the aerobic anoxygenic phototrophic bacterium Roseobacter denitrificans OCh114.</title>
        <authorList>
            <person name="Zhang Y."/>
            <person name="Jiao N."/>
        </authorList>
    </citation>
    <scope>NUCLEOTIDE SEQUENCE [LARGE SCALE GENOMIC DNA]</scope>
</reference>
<keyword evidence="1" id="KW-0812">Transmembrane</keyword>
<proteinExistence type="predicted"/>
<dbReference type="KEGG" id="vg:10511824"/>
<protein>
    <submittedName>
        <fullName evidence="2">Uncharacterized protein</fullName>
    </submittedName>
</protein>
<keyword evidence="1" id="KW-0472">Membrane</keyword>